<dbReference type="PANTHER" id="PTHR30121:SF6">
    <property type="entry name" value="SLR6007 PROTEIN"/>
    <property type="match status" value="1"/>
</dbReference>
<evidence type="ECO:0000313" key="3">
    <source>
        <dbReference type="EMBL" id="AKF24001.1"/>
    </source>
</evidence>
<dbReference type="PANTHER" id="PTHR30121">
    <property type="entry name" value="UNCHARACTERIZED PROTEIN YJGR-RELATED"/>
    <property type="match status" value="1"/>
</dbReference>
<keyword evidence="1" id="KW-0175">Coiled coil</keyword>
<evidence type="ECO:0000256" key="1">
    <source>
        <dbReference type="SAM" id="Coils"/>
    </source>
</evidence>
<evidence type="ECO:0000259" key="2">
    <source>
        <dbReference type="Pfam" id="PF01935"/>
    </source>
</evidence>
<organism evidence="3 4">
    <name type="scientific">Sulfurovum lithotrophicum</name>
    <dbReference type="NCBI Taxonomy" id="206403"/>
    <lineage>
        <taxon>Bacteria</taxon>
        <taxon>Pseudomonadati</taxon>
        <taxon>Campylobacterota</taxon>
        <taxon>Epsilonproteobacteria</taxon>
        <taxon>Campylobacterales</taxon>
        <taxon>Sulfurovaceae</taxon>
        <taxon>Sulfurovum</taxon>
    </lineage>
</organism>
<accession>A0A7U4LZD8</accession>
<dbReference type="KEGG" id="slh:YH65_00170"/>
<dbReference type="Gene3D" id="3.40.50.300">
    <property type="entry name" value="P-loop containing nucleotide triphosphate hydrolases"/>
    <property type="match status" value="2"/>
</dbReference>
<dbReference type="Pfam" id="PF01935">
    <property type="entry name" value="DUF87"/>
    <property type="match status" value="1"/>
</dbReference>
<dbReference type="SUPFAM" id="SSF52540">
    <property type="entry name" value="P-loop containing nucleoside triphosphate hydrolases"/>
    <property type="match status" value="1"/>
</dbReference>
<proteinExistence type="predicted"/>
<dbReference type="RefSeq" id="WP_046550116.1">
    <property type="nucleotide sequence ID" value="NZ_CP011308.1"/>
</dbReference>
<keyword evidence="4" id="KW-1185">Reference proteome</keyword>
<reference evidence="3 4" key="1">
    <citation type="submission" date="2015-04" db="EMBL/GenBank/DDBJ databases">
        <title>Complete genome sequence of Sulfurovum lithotrophicum ATCC BAA-797T.</title>
        <authorList>
            <person name="Ahn J."/>
            <person name="Park G."/>
            <person name="Jeon W."/>
            <person name="Jang Y."/>
            <person name="Jang M."/>
            <person name="Lee H."/>
            <person name="Lee H."/>
        </authorList>
    </citation>
    <scope>NUCLEOTIDE SEQUENCE [LARGE SCALE GENOMIC DNA]</scope>
    <source>
        <strain evidence="4">ATCC BAA-797 / 42BKT</strain>
    </source>
</reference>
<dbReference type="InterPro" id="IPR002789">
    <property type="entry name" value="HerA_central"/>
</dbReference>
<name>A0A7U4LZD8_9BACT</name>
<feature type="domain" description="Helicase HerA central" evidence="2">
    <location>
        <begin position="29"/>
        <end position="81"/>
    </location>
</feature>
<gene>
    <name evidence="3" type="ORF">YH65_00170</name>
</gene>
<evidence type="ECO:0000313" key="4">
    <source>
        <dbReference type="Proteomes" id="UP000034444"/>
    </source>
</evidence>
<protein>
    <recommendedName>
        <fullName evidence="2">Helicase HerA central domain-containing protein</fullName>
    </recommendedName>
</protein>
<sequence>MKEIYEKLGLFYLGKDVDKETMEPVEALTLLKNKNFTTHAAIIGMTGSGKTGLGVGIIEEAAIDNIPSIIIDPKGDMGDLCLSDPSFSVKTFEPWVRDEALSKEADPAEYAQKIATMWKEGIQSFGQDVSRVERFHAVPKTIYTPGSSAGVAINIMSSLEAPPAQIMEESDSFTAYLKSTTTSLLSLIGITADPLDSKEYILLTQIITQAWLSKEDLGIETIIGRILKPPFKKIGVLLLDDYYPQETRFKLATKFNALLASPSFSLWLQGDDLDIQKLLYDENGKAKIAIFSIAHLNDDERMFFVTLFLNKYIAWMRRQSGTSTLKTLLYMDEIFGYFPPTKNPPSKEPMLLMLKQARAFGVGVVLSTQNPVDLDYKGLSNIGTWFIGRLQTTQDIERVIDGLGGKIGSRFEKGEIKTLLANLKKRTFFLKSAHLDDIRLFTTRWVLSYLKGPLKRDEIAALMERQKAGQEIQKQSFERLGRKNDTLGSFQNVNASIPQYYEPDPSGQNIFIPTLAAKAKVHFFNQSRGIDEERECMLSLELDAKQQQISWEEAREEEVDFTRLPHIAPKNAQYYDLPKMILEDKGLKYAIRELKAYLYQEEGLDLYRCRSPKLESRPGESRSDFIVRVQDLLQQKKEEEIEKLKTRYASKEKVLQERLLRAQERVAKESSDSTSSMIDMGIAVLGALFGKTSPTKIGRTISKGGRILKERGEMSRAEERVAKVQDDIDTLNDELEEKIEKLSEKYDIGNCEVETFKIKPRRTDIDVERCAVVWRVS</sequence>
<dbReference type="InterPro" id="IPR027417">
    <property type="entry name" value="P-loop_NTPase"/>
</dbReference>
<reference evidence="4" key="2">
    <citation type="journal article" date="2017" name="Stand. Genomic Sci.">
        <title>Complete genome sequence of the sulfur-oxidizing chemolithoautotrophic Sulfurovum lithotrophicum 42BKTT.</title>
        <authorList>
            <person name="Jeon W."/>
            <person name="Priscilla L."/>
            <person name="Park G."/>
            <person name="Lee H."/>
            <person name="Lee N."/>
            <person name="Lee D."/>
            <person name="Kwon H."/>
            <person name="Ahn I."/>
            <person name="Lee C."/>
            <person name="Lee H."/>
            <person name="Ahn J."/>
        </authorList>
    </citation>
    <scope>NUCLEOTIDE SEQUENCE [LARGE SCALE GENOMIC DNA]</scope>
    <source>
        <strain evidence="4">ATCC BAA-797 / 42BKT</strain>
    </source>
</reference>
<dbReference type="OrthoDB" id="9758751at2"/>
<feature type="coiled-coil region" evidence="1">
    <location>
        <begin position="707"/>
        <end position="752"/>
    </location>
</feature>
<dbReference type="InterPro" id="IPR051162">
    <property type="entry name" value="T4SS_component"/>
</dbReference>
<dbReference type="Proteomes" id="UP000034444">
    <property type="component" value="Chromosome"/>
</dbReference>
<dbReference type="AlphaFoldDB" id="A0A7U4LZD8"/>
<dbReference type="EMBL" id="CP011308">
    <property type="protein sequence ID" value="AKF24001.1"/>
    <property type="molecule type" value="Genomic_DNA"/>
</dbReference>